<feature type="domain" description="Beta-lactamase-related" evidence="1">
    <location>
        <begin position="28"/>
        <end position="394"/>
    </location>
</feature>
<dbReference type="GO" id="GO:0016787">
    <property type="term" value="F:hydrolase activity"/>
    <property type="evidence" value="ECO:0007669"/>
    <property type="project" value="UniProtKB-KW"/>
</dbReference>
<dbReference type="InterPro" id="IPR050789">
    <property type="entry name" value="Diverse_Enzym_Activities"/>
</dbReference>
<dbReference type="Gene3D" id="3.40.710.10">
    <property type="entry name" value="DD-peptidase/beta-lactamase superfamily"/>
    <property type="match status" value="1"/>
</dbReference>
<gene>
    <name evidence="2" type="primary">estB</name>
    <name evidence="2" type="ORF">MBUL_04039</name>
</gene>
<evidence type="ECO:0000259" key="1">
    <source>
        <dbReference type="Pfam" id="PF00144"/>
    </source>
</evidence>
<sequence>MQDIPVENIPVTDPKTLGLCPERLERVDGWMRRLVAEGKLAGLSVMLSRRGETAFFRAHGLADIARATPFAADTITRIYSMTKPLTSVAVMMLYEEGRFQLDDPITRFLPEFTDMRVFTGGNRVKAETVPAQLPITIRDCLTHTAGFTYGFMEATLVDALYRQNGVDFGENQDASLAEVVARLARQPLLAQPGAEWNYSVATDLLGHLVAVVSGQDFGDFLKTRVIDPLGMVDTDFHVPADKVSRLAANYSLFRDRSLKLYDDAVGSRFAAKPAIASGGGGLVSTASDYMRFCRFILGRGALDGVRLLGRKTVELMLMNHLGGDLASMGQPRFSESSYTGIGFGLGFSVMLDPARAQIVGTPGEVAWGGLASTSFWIDPAEDLAVVMLAQLIPSSALPIRRELRVLTYAALVE</sequence>
<dbReference type="PANTHER" id="PTHR43283:SF3">
    <property type="entry name" value="BETA-LACTAMASE FAMILY PROTEIN (AFU_ORTHOLOGUE AFUA_5G07500)"/>
    <property type="match status" value="1"/>
</dbReference>
<name>A0A679JIC7_9HYPH</name>
<dbReference type="Pfam" id="PF00144">
    <property type="entry name" value="Beta-lactamase"/>
    <property type="match status" value="1"/>
</dbReference>
<reference evidence="2" key="1">
    <citation type="submission" date="2019-12" db="EMBL/GenBank/DDBJ databases">
        <authorList>
            <person name="Cremers G."/>
        </authorList>
    </citation>
    <scope>NUCLEOTIDE SEQUENCE</scope>
    <source>
        <strain evidence="2">Mbul1</strain>
    </source>
</reference>
<dbReference type="InterPro" id="IPR001466">
    <property type="entry name" value="Beta-lactam-related"/>
</dbReference>
<dbReference type="EMBL" id="LR743504">
    <property type="protein sequence ID" value="CAA2107191.1"/>
    <property type="molecule type" value="Genomic_DNA"/>
</dbReference>
<organism evidence="2">
    <name type="scientific">Methylobacterium bullatum</name>
    <dbReference type="NCBI Taxonomy" id="570505"/>
    <lineage>
        <taxon>Bacteria</taxon>
        <taxon>Pseudomonadati</taxon>
        <taxon>Pseudomonadota</taxon>
        <taxon>Alphaproteobacteria</taxon>
        <taxon>Hyphomicrobiales</taxon>
        <taxon>Methylobacteriaceae</taxon>
        <taxon>Methylobacterium</taxon>
    </lineage>
</organism>
<accession>A0A679JIC7</accession>
<dbReference type="PANTHER" id="PTHR43283">
    <property type="entry name" value="BETA-LACTAMASE-RELATED"/>
    <property type="match status" value="1"/>
</dbReference>
<dbReference type="InterPro" id="IPR012338">
    <property type="entry name" value="Beta-lactam/transpept-like"/>
</dbReference>
<dbReference type="EC" id="3.1.1.-" evidence="2"/>
<dbReference type="AlphaFoldDB" id="A0A679JIC7"/>
<proteinExistence type="predicted"/>
<keyword evidence="2" id="KW-0378">Hydrolase</keyword>
<evidence type="ECO:0000313" key="2">
    <source>
        <dbReference type="EMBL" id="CAA2107191.1"/>
    </source>
</evidence>
<dbReference type="SUPFAM" id="SSF56601">
    <property type="entry name" value="beta-lactamase/transpeptidase-like"/>
    <property type="match status" value="1"/>
</dbReference>
<protein>
    <submittedName>
        <fullName evidence="2">Esterase EstB</fullName>
        <ecNumber evidence="2">3.1.1.-</ecNumber>
    </submittedName>
</protein>